<gene>
    <name evidence="2" type="ORF">RSOLAG1IB_10062</name>
</gene>
<evidence type="ECO:0000259" key="1">
    <source>
        <dbReference type="Pfam" id="PF22041"/>
    </source>
</evidence>
<organism evidence="2 3">
    <name type="scientific">Thanatephorus cucumeris (strain AG1-IB / isolate 7/3/14)</name>
    <name type="common">Lettuce bottom rot fungus</name>
    <name type="synonym">Rhizoctonia solani</name>
    <dbReference type="NCBI Taxonomy" id="1108050"/>
    <lineage>
        <taxon>Eukaryota</taxon>
        <taxon>Fungi</taxon>
        <taxon>Dikarya</taxon>
        <taxon>Basidiomycota</taxon>
        <taxon>Agaricomycotina</taxon>
        <taxon>Agaricomycetes</taxon>
        <taxon>Cantharellales</taxon>
        <taxon>Ceratobasidiaceae</taxon>
        <taxon>Rhizoctonia</taxon>
        <taxon>Rhizoctonia solani AG-1</taxon>
    </lineage>
</organism>
<evidence type="ECO:0000313" key="3">
    <source>
        <dbReference type="Proteomes" id="UP000059188"/>
    </source>
</evidence>
<protein>
    <recommendedName>
        <fullName evidence="1">Glutathione S-transferase UstS-like C-terminal domain-containing protein</fullName>
    </recommendedName>
</protein>
<dbReference type="AlphaFoldDB" id="A0A0B7FUT8"/>
<keyword evidence="3" id="KW-1185">Reference proteome</keyword>
<dbReference type="OrthoDB" id="4951845at2759"/>
<dbReference type="Gene3D" id="1.20.1050.10">
    <property type="match status" value="1"/>
</dbReference>
<dbReference type="InterPro" id="IPR054416">
    <property type="entry name" value="GST_UstS-like_C"/>
</dbReference>
<reference evidence="2 3" key="1">
    <citation type="submission" date="2014-11" db="EMBL/GenBank/DDBJ databases">
        <authorList>
            <person name="Wibberg Daniel"/>
        </authorList>
    </citation>
    <scope>NUCLEOTIDE SEQUENCE [LARGE SCALE GENOMIC DNA]</scope>
    <source>
        <strain evidence="2">Rhizoctonia solani AG1-IB 7/3/14</strain>
    </source>
</reference>
<dbReference type="Proteomes" id="UP000059188">
    <property type="component" value="Unassembled WGS sequence"/>
</dbReference>
<accession>A0A0B7FUT8</accession>
<sequence length="134" mass="15300">MQKIPTNYITDAALKLGSVILPVAVTRSDFLDEKGGEYYTRTRKLIYTTDLRELIPKGDKNRIKSKEKWEALGHDLDLGGNHSRFVMGNRISFTDFTIGGIIHWVQSAKEEKWHVGMIYPYGRVEDGVHFGKKS</sequence>
<dbReference type="EMBL" id="LN679156">
    <property type="protein sequence ID" value="CEL61480.1"/>
    <property type="molecule type" value="Genomic_DNA"/>
</dbReference>
<evidence type="ECO:0000313" key="2">
    <source>
        <dbReference type="EMBL" id="CEL61480.1"/>
    </source>
</evidence>
<feature type="domain" description="Glutathione S-transferase UstS-like C-terminal" evidence="1">
    <location>
        <begin position="23"/>
        <end position="113"/>
    </location>
</feature>
<dbReference type="Pfam" id="PF22041">
    <property type="entry name" value="GST_C_7"/>
    <property type="match status" value="1"/>
</dbReference>
<name>A0A0B7FUT8_THACB</name>
<proteinExistence type="predicted"/>